<feature type="region of interest" description="Disordered" evidence="1">
    <location>
        <begin position="300"/>
        <end position="326"/>
    </location>
</feature>
<dbReference type="InterPro" id="IPR043766">
    <property type="entry name" value="BfmA-like"/>
</dbReference>
<protein>
    <recommendedName>
        <fullName evidence="4">Molybdopterin-guanine dinucleotide biosynthesis protein MobB</fullName>
    </recommendedName>
</protein>
<evidence type="ECO:0000313" key="2">
    <source>
        <dbReference type="EMBL" id="GAA4144488.1"/>
    </source>
</evidence>
<gene>
    <name evidence="2" type="ORF">GCM10022216_27510</name>
</gene>
<organism evidence="2 3">
    <name type="scientific">Sphingobacterium kyonggiense</name>
    <dbReference type="NCBI Taxonomy" id="714075"/>
    <lineage>
        <taxon>Bacteria</taxon>
        <taxon>Pseudomonadati</taxon>
        <taxon>Bacteroidota</taxon>
        <taxon>Sphingobacteriia</taxon>
        <taxon>Sphingobacteriales</taxon>
        <taxon>Sphingobacteriaceae</taxon>
        <taxon>Sphingobacterium</taxon>
    </lineage>
</organism>
<proteinExistence type="predicted"/>
<sequence>MYINITTSETGDNKGSCGALVNYLEKENRDKKSLDRHEKWFNGNSNGIRPHEVRIGIDNNIAKLGKEDSKFFLINISPSQKELAHLISQYGEEGAKERLKEFAIGVMDEYAKNFKRDTIRDHRDLLWFGKLENYRYYGYNDKEVKNGTKQRGERKEGQQLHLQIIVSRKDITNRIKLSPQNTSRGKNASHSAKLGQFDRTAFKQSGETLFDEIFGFERGLKERMDYANTMKNGTAKQKAQLHAVSALAERYPQLQTSHLTDSFMKDINTEKHSDVGGLLSSIAGGAWGLFEMLLEPAFDASGGQQTVASEEERKRRRRKKNQGMKR</sequence>
<comment type="caution">
    <text evidence="2">The sequence shown here is derived from an EMBL/GenBank/DDBJ whole genome shotgun (WGS) entry which is preliminary data.</text>
</comment>
<keyword evidence="3" id="KW-1185">Reference proteome</keyword>
<evidence type="ECO:0008006" key="4">
    <source>
        <dbReference type="Google" id="ProtNLM"/>
    </source>
</evidence>
<name>A0ABP7Z0R7_9SPHI</name>
<dbReference type="Pfam" id="PF18976">
    <property type="entry name" value="DUF5712"/>
    <property type="match status" value="1"/>
</dbReference>
<dbReference type="Proteomes" id="UP001500101">
    <property type="component" value="Unassembled WGS sequence"/>
</dbReference>
<evidence type="ECO:0000313" key="3">
    <source>
        <dbReference type="Proteomes" id="UP001500101"/>
    </source>
</evidence>
<feature type="compositionally biased region" description="Basic residues" evidence="1">
    <location>
        <begin position="314"/>
        <end position="326"/>
    </location>
</feature>
<dbReference type="RefSeq" id="WP_344675345.1">
    <property type="nucleotide sequence ID" value="NZ_BAAAZI010000011.1"/>
</dbReference>
<reference evidence="3" key="1">
    <citation type="journal article" date="2019" name="Int. J. Syst. Evol. Microbiol.">
        <title>The Global Catalogue of Microorganisms (GCM) 10K type strain sequencing project: providing services to taxonomists for standard genome sequencing and annotation.</title>
        <authorList>
            <consortium name="The Broad Institute Genomics Platform"/>
            <consortium name="The Broad Institute Genome Sequencing Center for Infectious Disease"/>
            <person name="Wu L."/>
            <person name="Ma J."/>
        </authorList>
    </citation>
    <scope>NUCLEOTIDE SEQUENCE [LARGE SCALE GENOMIC DNA]</scope>
    <source>
        <strain evidence="3">JCM 16704</strain>
    </source>
</reference>
<evidence type="ECO:0000256" key="1">
    <source>
        <dbReference type="SAM" id="MobiDB-lite"/>
    </source>
</evidence>
<accession>A0ABP7Z0R7</accession>
<dbReference type="EMBL" id="BAAAZI010000011">
    <property type="protein sequence ID" value="GAA4144488.1"/>
    <property type="molecule type" value="Genomic_DNA"/>
</dbReference>